<evidence type="ECO:0000256" key="5">
    <source>
        <dbReference type="ARBA" id="ARBA00023288"/>
    </source>
</evidence>
<dbReference type="InterPro" id="IPR038742">
    <property type="entry name" value="FRS2_PTB"/>
</dbReference>
<dbReference type="InterPro" id="IPR050996">
    <property type="entry name" value="Docking_Protein_DOK"/>
</dbReference>
<gene>
    <name evidence="7" type="ORF">CTOB1V02_LOCUS13648</name>
</gene>
<dbReference type="SUPFAM" id="SSF50729">
    <property type="entry name" value="PH domain-like"/>
    <property type="match status" value="1"/>
</dbReference>
<dbReference type="PROSITE" id="PS51064">
    <property type="entry name" value="IRS_PTB"/>
    <property type="match status" value="1"/>
</dbReference>
<comment type="subcellular location">
    <subcellularLocation>
        <location evidence="1">Membrane</location>
    </subcellularLocation>
</comment>
<dbReference type="CDD" id="cd01202">
    <property type="entry name" value="PTB_FRS2"/>
    <property type="match status" value="1"/>
</dbReference>
<dbReference type="AlphaFoldDB" id="A0A7R8WRF0"/>
<keyword evidence="2" id="KW-0597">Phosphoprotein</keyword>
<feature type="region of interest" description="Disordered" evidence="6">
    <location>
        <begin position="154"/>
        <end position="244"/>
    </location>
</feature>
<feature type="compositionally biased region" description="Low complexity" evidence="6">
    <location>
        <begin position="177"/>
        <end position="186"/>
    </location>
</feature>
<dbReference type="GO" id="GO:0005737">
    <property type="term" value="C:cytoplasm"/>
    <property type="evidence" value="ECO:0007669"/>
    <property type="project" value="TreeGrafter"/>
</dbReference>
<sequence length="244" mass="27205">MFNWSVSRVLKIAIDTLRYVQDDISNLVSKMGGCISRLYGTESPENVFRVINLDEAGHGTYPGRLEVTENALILHHSKGRRDGKCTVWALKYLRRYGYKEDLFTFESGRRSETGEGVYAFRCHRAEELFLAIQEKIQTQSNIVESVSPALRTGEGRFPLLPTSVTTVPAPPPPPTRAPTSTTAPTAAEEEERETEETRNDEPPPHAQGNYVNVPVNGCALPLRESPSDEVEENDLVPVYVTRTG</sequence>
<keyword evidence="5" id="KW-0449">Lipoprotein</keyword>
<accession>A0A7R8WRF0</accession>
<dbReference type="InterPro" id="IPR011993">
    <property type="entry name" value="PH-like_dom_sf"/>
</dbReference>
<dbReference type="EMBL" id="OB674890">
    <property type="protein sequence ID" value="CAD7235833.1"/>
    <property type="molecule type" value="Genomic_DNA"/>
</dbReference>
<dbReference type="GO" id="GO:0016020">
    <property type="term" value="C:membrane"/>
    <property type="evidence" value="ECO:0007669"/>
    <property type="project" value="UniProtKB-SubCell"/>
</dbReference>
<dbReference type="PANTHER" id="PTHR21258">
    <property type="entry name" value="DOCKING PROTEIN RELATED"/>
    <property type="match status" value="1"/>
</dbReference>
<dbReference type="Gene3D" id="2.30.29.30">
    <property type="entry name" value="Pleckstrin-homology domain (PH domain)/Phosphotyrosine-binding domain (PTB)"/>
    <property type="match status" value="1"/>
</dbReference>
<dbReference type="GO" id="GO:0005104">
    <property type="term" value="F:fibroblast growth factor receptor binding"/>
    <property type="evidence" value="ECO:0007669"/>
    <property type="project" value="TreeGrafter"/>
</dbReference>
<name>A0A7R8WRF0_9CRUS</name>
<reference evidence="7" key="1">
    <citation type="submission" date="2020-11" db="EMBL/GenBank/DDBJ databases">
        <authorList>
            <person name="Tran Van P."/>
        </authorList>
    </citation>
    <scope>NUCLEOTIDE SEQUENCE</scope>
</reference>
<dbReference type="OrthoDB" id="6243387at2759"/>
<keyword evidence="4" id="KW-0472">Membrane</keyword>
<evidence type="ECO:0000313" key="7">
    <source>
        <dbReference type="EMBL" id="CAD7235833.1"/>
    </source>
</evidence>
<protein>
    <submittedName>
        <fullName evidence="7">Uncharacterized protein</fullName>
    </submittedName>
</protein>
<evidence type="ECO:0000256" key="1">
    <source>
        <dbReference type="ARBA" id="ARBA00004370"/>
    </source>
</evidence>
<dbReference type="PANTHER" id="PTHR21258:SF55">
    <property type="entry name" value="FI23523P1"/>
    <property type="match status" value="1"/>
</dbReference>
<dbReference type="GO" id="GO:0008543">
    <property type="term" value="P:fibroblast growth factor receptor signaling pathway"/>
    <property type="evidence" value="ECO:0007669"/>
    <property type="project" value="TreeGrafter"/>
</dbReference>
<dbReference type="InterPro" id="IPR002404">
    <property type="entry name" value="IRS_PTB"/>
</dbReference>
<dbReference type="Pfam" id="PF02174">
    <property type="entry name" value="IRS"/>
    <property type="match status" value="1"/>
</dbReference>
<dbReference type="SMART" id="SM00310">
    <property type="entry name" value="PTBI"/>
    <property type="match status" value="1"/>
</dbReference>
<evidence type="ECO:0000256" key="6">
    <source>
        <dbReference type="SAM" id="MobiDB-lite"/>
    </source>
</evidence>
<evidence type="ECO:0000256" key="3">
    <source>
        <dbReference type="ARBA" id="ARBA00022707"/>
    </source>
</evidence>
<proteinExistence type="predicted"/>
<keyword evidence="3" id="KW-0519">Myristate</keyword>
<feature type="compositionally biased region" description="Low complexity" evidence="6">
    <location>
        <begin position="158"/>
        <end position="167"/>
    </location>
</feature>
<dbReference type="GO" id="GO:0005068">
    <property type="term" value="F:transmembrane receptor protein tyrosine kinase adaptor activity"/>
    <property type="evidence" value="ECO:0007669"/>
    <property type="project" value="TreeGrafter"/>
</dbReference>
<organism evidence="7">
    <name type="scientific">Cyprideis torosa</name>
    <dbReference type="NCBI Taxonomy" id="163714"/>
    <lineage>
        <taxon>Eukaryota</taxon>
        <taxon>Metazoa</taxon>
        <taxon>Ecdysozoa</taxon>
        <taxon>Arthropoda</taxon>
        <taxon>Crustacea</taxon>
        <taxon>Oligostraca</taxon>
        <taxon>Ostracoda</taxon>
        <taxon>Podocopa</taxon>
        <taxon>Podocopida</taxon>
        <taxon>Cytherocopina</taxon>
        <taxon>Cytheroidea</taxon>
        <taxon>Cytherideidae</taxon>
        <taxon>Cyprideis</taxon>
    </lineage>
</organism>
<evidence type="ECO:0000256" key="4">
    <source>
        <dbReference type="ARBA" id="ARBA00023136"/>
    </source>
</evidence>
<dbReference type="SMART" id="SM01244">
    <property type="entry name" value="IRS"/>
    <property type="match status" value="1"/>
</dbReference>
<evidence type="ECO:0000256" key="2">
    <source>
        <dbReference type="ARBA" id="ARBA00022553"/>
    </source>
</evidence>